<evidence type="ECO:0000256" key="2">
    <source>
        <dbReference type="ARBA" id="ARBA00009025"/>
    </source>
</evidence>
<dbReference type="Proteomes" id="UP000190961">
    <property type="component" value="Unassembled WGS sequence"/>
</dbReference>
<feature type="domain" description="NADH:quinone oxidoreductase/Mrp antiporter transmembrane" evidence="8">
    <location>
        <begin position="135"/>
        <end position="442"/>
    </location>
</feature>
<feature type="transmembrane region" description="Helical" evidence="7">
    <location>
        <begin position="444"/>
        <end position="462"/>
    </location>
</feature>
<keyword evidence="5 7" id="KW-0472">Membrane</keyword>
<feature type="transmembrane region" description="Helical" evidence="7">
    <location>
        <begin position="139"/>
        <end position="159"/>
    </location>
</feature>
<dbReference type="GO" id="GO:0048039">
    <property type="term" value="F:ubiquinone binding"/>
    <property type="evidence" value="ECO:0007669"/>
    <property type="project" value="TreeGrafter"/>
</dbReference>
<feature type="transmembrane region" description="Helical" evidence="7">
    <location>
        <begin position="171"/>
        <end position="193"/>
    </location>
</feature>
<feature type="transmembrane region" description="Helical" evidence="7">
    <location>
        <begin position="401"/>
        <end position="432"/>
    </location>
</feature>
<dbReference type="AlphaFoldDB" id="A0A1T5LRA2"/>
<feature type="transmembrane region" description="Helical" evidence="7">
    <location>
        <begin position="115"/>
        <end position="133"/>
    </location>
</feature>
<feature type="transmembrane region" description="Helical" evidence="7">
    <location>
        <begin position="82"/>
        <end position="103"/>
    </location>
</feature>
<evidence type="ECO:0000256" key="6">
    <source>
        <dbReference type="RuleBase" id="RU000320"/>
    </source>
</evidence>
<evidence type="ECO:0000259" key="8">
    <source>
        <dbReference type="Pfam" id="PF00361"/>
    </source>
</evidence>
<gene>
    <name evidence="9" type="ORF">SAMN05660236_3749</name>
</gene>
<dbReference type="RefSeq" id="WP_079688262.1">
    <property type="nucleotide sequence ID" value="NZ_FUZU01000002.1"/>
</dbReference>
<accession>A0A1T5LRA2</accession>
<keyword evidence="10" id="KW-1185">Reference proteome</keyword>
<dbReference type="GO" id="GO:0003954">
    <property type="term" value="F:NADH dehydrogenase activity"/>
    <property type="evidence" value="ECO:0007669"/>
    <property type="project" value="TreeGrafter"/>
</dbReference>
<dbReference type="PRINTS" id="PR01437">
    <property type="entry name" value="NUOXDRDTASE4"/>
</dbReference>
<proteinExistence type="inferred from homology"/>
<evidence type="ECO:0000313" key="9">
    <source>
        <dbReference type="EMBL" id="SKC78470.1"/>
    </source>
</evidence>
<evidence type="ECO:0000256" key="7">
    <source>
        <dbReference type="SAM" id="Phobius"/>
    </source>
</evidence>
<name>A0A1T5LRA2_9BACT</name>
<keyword evidence="4 7" id="KW-1133">Transmembrane helix</keyword>
<dbReference type="InterPro" id="IPR001750">
    <property type="entry name" value="ND/Mrp_TM"/>
</dbReference>
<dbReference type="GO" id="GO:0016020">
    <property type="term" value="C:membrane"/>
    <property type="evidence" value="ECO:0007669"/>
    <property type="project" value="UniProtKB-SubCell"/>
</dbReference>
<dbReference type="GO" id="GO:0015990">
    <property type="term" value="P:electron transport coupled proton transport"/>
    <property type="evidence" value="ECO:0007669"/>
    <property type="project" value="TreeGrafter"/>
</dbReference>
<evidence type="ECO:0000313" key="10">
    <source>
        <dbReference type="Proteomes" id="UP000190961"/>
    </source>
</evidence>
<feature type="transmembrane region" description="Helical" evidence="7">
    <location>
        <begin position="272"/>
        <end position="293"/>
    </location>
</feature>
<feature type="transmembrane region" description="Helical" evidence="7">
    <location>
        <begin position="299"/>
        <end position="319"/>
    </location>
</feature>
<protein>
    <submittedName>
        <fullName evidence="9">NADH-quinone oxidoreductase subunit M</fullName>
    </submittedName>
</protein>
<dbReference type="PANTHER" id="PTHR43507">
    <property type="entry name" value="NADH-UBIQUINONE OXIDOREDUCTASE CHAIN 4"/>
    <property type="match status" value="1"/>
</dbReference>
<organism evidence="9 10">
    <name type="scientific">Ohtaekwangia koreensis</name>
    <dbReference type="NCBI Taxonomy" id="688867"/>
    <lineage>
        <taxon>Bacteria</taxon>
        <taxon>Pseudomonadati</taxon>
        <taxon>Bacteroidota</taxon>
        <taxon>Cytophagia</taxon>
        <taxon>Cytophagales</taxon>
        <taxon>Fulvivirgaceae</taxon>
        <taxon>Ohtaekwangia</taxon>
    </lineage>
</organism>
<dbReference type="InterPro" id="IPR003918">
    <property type="entry name" value="NADH_UbQ_OxRdtase"/>
</dbReference>
<feature type="transmembrane region" description="Helical" evidence="7">
    <location>
        <begin position="36"/>
        <end position="54"/>
    </location>
</feature>
<dbReference type="GO" id="GO:0042773">
    <property type="term" value="P:ATP synthesis coupled electron transport"/>
    <property type="evidence" value="ECO:0007669"/>
    <property type="project" value="InterPro"/>
</dbReference>
<reference evidence="9 10" key="1">
    <citation type="submission" date="2017-02" db="EMBL/GenBank/DDBJ databases">
        <authorList>
            <person name="Peterson S.W."/>
        </authorList>
    </citation>
    <scope>NUCLEOTIDE SEQUENCE [LARGE SCALE GENOMIC DNA]</scope>
    <source>
        <strain evidence="9 10">DSM 25262</strain>
    </source>
</reference>
<dbReference type="STRING" id="688867.SAMN05660236_3749"/>
<dbReference type="InterPro" id="IPR010227">
    <property type="entry name" value="NADH_Q_OxRdtase_chainM/4"/>
</dbReference>
<feature type="transmembrane region" description="Helical" evidence="7">
    <location>
        <begin position="6"/>
        <end position="24"/>
    </location>
</feature>
<feature type="transmembrane region" description="Helical" evidence="7">
    <location>
        <begin position="238"/>
        <end position="260"/>
    </location>
</feature>
<feature type="transmembrane region" description="Helical" evidence="7">
    <location>
        <begin position="362"/>
        <end position="380"/>
    </location>
</feature>
<evidence type="ECO:0000256" key="3">
    <source>
        <dbReference type="ARBA" id="ARBA00022692"/>
    </source>
</evidence>
<feature type="transmembrane region" description="Helical" evidence="7">
    <location>
        <begin position="491"/>
        <end position="512"/>
    </location>
</feature>
<feature type="transmembrane region" description="Helical" evidence="7">
    <location>
        <begin position="331"/>
        <end position="350"/>
    </location>
</feature>
<comment type="subcellular location">
    <subcellularLocation>
        <location evidence="1">Endomembrane system</location>
        <topology evidence="1">Multi-pass membrane protein</topology>
    </subcellularLocation>
    <subcellularLocation>
        <location evidence="6">Membrane</location>
        <topology evidence="6">Multi-pass membrane protein</topology>
    </subcellularLocation>
</comment>
<dbReference type="EMBL" id="FUZU01000002">
    <property type="protein sequence ID" value="SKC78470.1"/>
    <property type="molecule type" value="Genomic_DNA"/>
</dbReference>
<dbReference type="GO" id="GO:0012505">
    <property type="term" value="C:endomembrane system"/>
    <property type="evidence" value="ECO:0007669"/>
    <property type="project" value="UniProtKB-SubCell"/>
</dbReference>
<dbReference type="NCBIfam" id="TIGR01972">
    <property type="entry name" value="NDH_I_M"/>
    <property type="match status" value="1"/>
</dbReference>
<evidence type="ECO:0000256" key="5">
    <source>
        <dbReference type="ARBA" id="ARBA00023136"/>
    </source>
</evidence>
<comment type="similarity">
    <text evidence="2">Belongs to the complex I subunit 4 family.</text>
</comment>
<dbReference type="PANTHER" id="PTHR43507:SF1">
    <property type="entry name" value="NADH-UBIQUINONE OXIDOREDUCTASE CHAIN 4"/>
    <property type="match status" value="1"/>
</dbReference>
<evidence type="ECO:0000256" key="1">
    <source>
        <dbReference type="ARBA" id="ARBA00004127"/>
    </source>
</evidence>
<evidence type="ECO:0000256" key="4">
    <source>
        <dbReference type="ARBA" id="ARBA00022989"/>
    </source>
</evidence>
<dbReference type="OrthoDB" id="9811718at2"/>
<keyword evidence="3 6" id="KW-0812">Transmembrane</keyword>
<dbReference type="GO" id="GO:0008137">
    <property type="term" value="F:NADH dehydrogenase (ubiquinone) activity"/>
    <property type="evidence" value="ECO:0007669"/>
    <property type="project" value="InterPro"/>
</dbReference>
<sequence length="537" mass="59307">MHHYLISLLIFTPLLVAVVGLFIPAKAEKYFRLSTLGVNLFQLAVLVMMLMRYATEAGVQFVEKKSWITLSLGSWGMLKAEYFVGIDGLGMPMVALSVFVLLIATISSWTIDKNVKGYFILLLILNAAIIGSFTALDFLLFYLFFEFMLLPMFFLIAIWGGARREYASIKFFLYTLLGSIFILIVMIALYISVHDSSSSGQLVHSFNLLNMTDPTNFISNSVLDPNNPWKIGPLDARLWAFLLLFFGFAIKLPMVPLHTWLPDAHVEAPTPVSVILAALLLKIGGYGLVRIAFPIFPEAAMHFSMFIGVMGVISIIYGGLNAMASKDLKRLIAYSSVSHMGFVLLGLASITPEGVAGSIYQMFSHGLVSALLFLIAGVLYDRTHDRTIGNYSGLSIKMKSYTAIVLVGFFASMGLPGFSGFIAEIMVFLGAFKSNSVNGLLHESLAIIATLGLILGAAYYLWTLQRMFFGPYDLKGNIAHSSIYDLNKREYLMLIPLAIAALFFGIFPQPLINFIDPFARNFSEFVLSTGKSLTLNP</sequence>
<dbReference type="Pfam" id="PF00361">
    <property type="entry name" value="Proton_antipo_M"/>
    <property type="match status" value="1"/>
</dbReference>